<feature type="signal peptide" evidence="1">
    <location>
        <begin position="1"/>
        <end position="18"/>
    </location>
</feature>
<keyword evidence="1" id="KW-0732">Signal</keyword>
<dbReference type="Gene3D" id="2.80.10.50">
    <property type="match status" value="1"/>
</dbReference>
<feature type="domain" description="Ricin B lectin" evidence="2">
    <location>
        <begin position="71"/>
        <end position="203"/>
    </location>
</feature>
<keyword evidence="4" id="KW-1185">Reference proteome</keyword>
<dbReference type="EMBL" id="JAACJJ010000014">
    <property type="protein sequence ID" value="KAF5327905.1"/>
    <property type="molecule type" value="Genomic_DNA"/>
</dbReference>
<dbReference type="AlphaFoldDB" id="A0A8H5BQU7"/>
<dbReference type="InterPro" id="IPR000772">
    <property type="entry name" value="Ricin_B_lectin"/>
</dbReference>
<dbReference type="CDD" id="cd00161">
    <property type="entry name" value="beta-trefoil_Ricin-like"/>
    <property type="match status" value="1"/>
</dbReference>
<dbReference type="OrthoDB" id="6770063at2759"/>
<dbReference type="Proteomes" id="UP000567179">
    <property type="component" value="Unassembled WGS sequence"/>
</dbReference>
<evidence type="ECO:0000259" key="2">
    <source>
        <dbReference type="SMART" id="SM00458"/>
    </source>
</evidence>
<evidence type="ECO:0000313" key="3">
    <source>
        <dbReference type="EMBL" id="KAF5327905.1"/>
    </source>
</evidence>
<protein>
    <recommendedName>
        <fullName evidence="2">Ricin B lectin domain-containing protein</fullName>
    </recommendedName>
</protein>
<organism evidence="3 4">
    <name type="scientific">Psilocybe cf. subviscida</name>
    <dbReference type="NCBI Taxonomy" id="2480587"/>
    <lineage>
        <taxon>Eukaryota</taxon>
        <taxon>Fungi</taxon>
        <taxon>Dikarya</taxon>
        <taxon>Basidiomycota</taxon>
        <taxon>Agaricomycotina</taxon>
        <taxon>Agaricomycetes</taxon>
        <taxon>Agaricomycetidae</taxon>
        <taxon>Agaricales</taxon>
        <taxon>Agaricineae</taxon>
        <taxon>Strophariaceae</taxon>
        <taxon>Psilocybe</taxon>
    </lineage>
</organism>
<evidence type="ECO:0000256" key="1">
    <source>
        <dbReference type="SAM" id="SignalP"/>
    </source>
</evidence>
<proteinExistence type="predicted"/>
<gene>
    <name evidence="3" type="ORF">D9619_004904</name>
</gene>
<name>A0A8H5BQU7_9AGAR</name>
<sequence>MQFKLFVLPLLALAFVAAAHHLRLAGYEDGYTDSLDVEHQFGVDPMIYDTECAKLSANFCPTYKFPRKPRRGPFAIVPTKAGYKCLDVRGGVFRDYNPVQIWDCNGSVGQKWVIDRRYNQIRVAGTNFCLNTGACSPAGTGLLIHTCIQTFPGHMWVYKDNRRISTRWTNMCVDLPNGSVVNGQQVQIKVCDVNSINQIWHFRRV</sequence>
<dbReference type="PROSITE" id="PS50231">
    <property type="entry name" value="RICIN_B_LECTIN"/>
    <property type="match status" value="1"/>
</dbReference>
<evidence type="ECO:0000313" key="4">
    <source>
        <dbReference type="Proteomes" id="UP000567179"/>
    </source>
</evidence>
<accession>A0A8H5BQU7</accession>
<dbReference type="InterPro" id="IPR035992">
    <property type="entry name" value="Ricin_B-like_lectins"/>
</dbReference>
<dbReference type="Pfam" id="PF00652">
    <property type="entry name" value="Ricin_B_lectin"/>
    <property type="match status" value="1"/>
</dbReference>
<comment type="caution">
    <text evidence="3">The sequence shown here is derived from an EMBL/GenBank/DDBJ whole genome shotgun (WGS) entry which is preliminary data.</text>
</comment>
<dbReference type="SMART" id="SM00458">
    <property type="entry name" value="RICIN"/>
    <property type="match status" value="1"/>
</dbReference>
<feature type="chain" id="PRO_5034634350" description="Ricin B lectin domain-containing protein" evidence="1">
    <location>
        <begin position="19"/>
        <end position="205"/>
    </location>
</feature>
<reference evidence="3 4" key="1">
    <citation type="journal article" date="2020" name="ISME J.">
        <title>Uncovering the hidden diversity of litter-decomposition mechanisms in mushroom-forming fungi.</title>
        <authorList>
            <person name="Floudas D."/>
            <person name="Bentzer J."/>
            <person name="Ahren D."/>
            <person name="Johansson T."/>
            <person name="Persson P."/>
            <person name="Tunlid A."/>
        </authorList>
    </citation>
    <scope>NUCLEOTIDE SEQUENCE [LARGE SCALE GENOMIC DNA]</scope>
    <source>
        <strain evidence="3 4">CBS 101986</strain>
    </source>
</reference>
<dbReference type="SUPFAM" id="SSF50370">
    <property type="entry name" value="Ricin B-like lectins"/>
    <property type="match status" value="1"/>
</dbReference>